<accession>A0A974WJ54</accession>
<dbReference type="EMBL" id="CP070608">
    <property type="protein sequence ID" value="QSE99421.1"/>
    <property type="molecule type" value="Genomic_DNA"/>
</dbReference>
<dbReference type="Proteomes" id="UP000662783">
    <property type="component" value="Chromosome"/>
</dbReference>
<name>A0A974WJ54_9BACT</name>
<keyword evidence="2" id="KW-1185">Reference proteome</keyword>
<protein>
    <submittedName>
        <fullName evidence="1">Uncharacterized protein</fullName>
    </submittedName>
</protein>
<evidence type="ECO:0000313" key="1">
    <source>
        <dbReference type="EMBL" id="QSE99421.1"/>
    </source>
</evidence>
<gene>
    <name evidence="1" type="ORF">JR347_15375</name>
</gene>
<dbReference type="AlphaFoldDB" id="A0A974WJ54"/>
<organism evidence="1 2">
    <name type="scientific">Fulvivirga lutea</name>
    <dbReference type="NCBI Taxonomy" id="2810512"/>
    <lineage>
        <taxon>Bacteria</taxon>
        <taxon>Pseudomonadati</taxon>
        <taxon>Bacteroidota</taxon>
        <taxon>Cytophagia</taxon>
        <taxon>Cytophagales</taxon>
        <taxon>Fulvivirgaceae</taxon>
        <taxon>Fulvivirga</taxon>
    </lineage>
</organism>
<sequence>MPYRRLINQTELGLNMDIKHEKQLLGEILDEISEDEHEAGRPLLSAMVQDKRNGQGDRFFKLCERLEMGEWKDLKKDEDFRDEQIAKCHEFWQNEENYKKYF</sequence>
<proteinExistence type="predicted"/>
<dbReference type="KEGG" id="fuv:JR347_15375"/>
<evidence type="ECO:0000313" key="2">
    <source>
        <dbReference type="Proteomes" id="UP000662783"/>
    </source>
</evidence>
<reference evidence="1" key="1">
    <citation type="submission" date="2021-02" db="EMBL/GenBank/DDBJ databases">
        <title>Fulvivirga sp. S481 isolated from sea water.</title>
        <authorList>
            <person name="Bae S.S."/>
            <person name="Baek K."/>
        </authorList>
    </citation>
    <scope>NUCLEOTIDE SEQUENCE</scope>
    <source>
        <strain evidence="1">S481</strain>
    </source>
</reference>